<evidence type="ECO:0000313" key="3">
    <source>
        <dbReference type="EMBL" id="GBG81456.1"/>
    </source>
</evidence>
<dbReference type="EMBL" id="BFEA01000375">
    <property type="protein sequence ID" value="GBG81456.1"/>
    <property type="molecule type" value="Genomic_DNA"/>
</dbReference>
<dbReference type="InterPro" id="IPR039325">
    <property type="entry name" value="NDX"/>
</dbReference>
<name>A0A388LGM4_CHABU</name>
<dbReference type="Gramene" id="GBG81456">
    <property type="protein sequence ID" value="GBG81456"/>
    <property type="gene ID" value="CBR_g32447"/>
</dbReference>
<dbReference type="PANTHER" id="PTHR35743">
    <property type="entry name" value="NODULIN HOMEOBOX"/>
    <property type="match status" value="1"/>
</dbReference>
<organism evidence="3 4">
    <name type="scientific">Chara braunii</name>
    <name type="common">Braun's stonewort</name>
    <dbReference type="NCBI Taxonomy" id="69332"/>
    <lineage>
        <taxon>Eukaryota</taxon>
        <taxon>Viridiplantae</taxon>
        <taxon>Streptophyta</taxon>
        <taxon>Charophyceae</taxon>
        <taxon>Charales</taxon>
        <taxon>Characeae</taxon>
        <taxon>Chara</taxon>
    </lineage>
</organism>
<sequence>MDASVEAVRKSVELLKAKLQAADVMDDGDREGNRLGKGPNAMEEDWSSGGTGSGTTPGLPSSLLELMASHTEASVHALHLMCQSQAFRDRVLQHKELCENGGVMRLAYSVLSLAPPGTSIYTKSLTYTISRMKARILEMVWMLSMAESASFLDKAMENLRSRQVATEVADQVLIHLRAVLLDELEIKDGEFPPGGQLYLNTLRVADVLSDDTNFRRYIMRRVRAGPLATADIV</sequence>
<evidence type="ECO:0000313" key="4">
    <source>
        <dbReference type="Proteomes" id="UP000265515"/>
    </source>
</evidence>
<accession>A0A388LGM4</accession>
<dbReference type="Pfam" id="PF25246">
    <property type="entry name" value="Nodulin_N"/>
    <property type="match status" value="1"/>
</dbReference>
<dbReference type="InterPro" id="IPR057287">
    <property type="entry name" value="Ndx_N"/>
</dbReference>
<dbReference type="AlphaFoldDB" id="A0A388LGM4"/>
<comment type="caution">
    <text evidence="3">The sequence shown here is derived from an EMBL/GenBank/DDBJ whole genome shotgun (WGS) entry which is preliminary data.</text>
</comment>
<keyword evidence="4" id="KW-1185">Reference proteome</keyword>
<proteinExistence type="predicted"/>
<feature type="domain" description="Nodulin homeobox N-terminal" evidence="2">
    <location>
        <begin position="65"/>
        <end position="222"/>
    </location>
</feature>
<feature type="region of interest" description="Disordered" evidence="1">
    <location>
        <begin position="25"/>
        <end position="60"/>
    </location>
</feature>
<dbReference type="PANTHER" id="PTHR35743:SF1">
    <property type="entry name" value="NODULIN HOMEOBOX"/>
    <property type="match status" value="1"/>
</dbReference>
<dbReference type="STRING" id="69332.A0A388LGM4"/>
<dbReference type="Proteomes" id="UP000265515">
    <property type="component" value="Unassembled WGS sequence"/>
</dbReference>
<dbReference type="GO" id="GO:0003697">
    <property type="term" value="F:single-stranded DNA binding"/>
    <property type="evidence" value="ECO:0007669"/>
    <property type="project" value="InterPro"/>
</dbReference>
<gene>
    <name evidence="3" type="ORF">CBR_g32447</name>
</gene>
<dbReference type="OrthoDB" id="2020792at2759"/>
<evidence type="ECO:0000259" key="2">
    <source>
        <dbReference type="Pfam" id="PF25246"/>
    </source>
</evidence>
<reference evidence="3 4" key="1">
    <citation type="journal article" date="2018" name="Cell">
        <title>The Chara Genome: Secondary Complexity and Implications for Plant Terrestrialization.</title>
        <authorList>
            <person name="Nishiyama T."/>
            <person name="Sakayama H."/>
            <person name="Vries J.D."/>
            <person name="Buschmann H."/>
            <person name="Saint-Marcoux D."/>
            <person name="Ullrich K.K."/>
            <person name="Haas F.B."/>
            <person name="Vanderstraeten L."/>
            <person name="Becker D."/>
            <person name="Lang D."/>
            <person name="Vosolsobe S."/>
            <person name="Rombauts S."/>
            <person name="Wilhelmsson P.K.I."/>
            <person name="Janitza P."/>
            <person name="Kern R."/>
            <person name="Heyl A."/>
            <person name="Rumpler F."/>
            <person name="Villalobos L.I.A.C."/>
            <person name="Clay J.M."/>
            <person name="Skokan R."/>
            <person name="Toyoda A."/>
            <person name="Suzuki Y."/>
            <person name="Kagoshima H."/>
            <person name="Schijlen E."/>
            <person name="Tajeshwar N."/>
            <person name="Catarino B."/>
            <person name="Hetherington A.J."/>
            <person name="Saltykova A."/>
            <person name="Bonnot C."/>
            <person name="Breuninger H."/>
            <person name="Symeonidi A."/>
            <person name="Radhakrishnan G.V."/>
            <person name="Van Nieuwerburgh F."/>
            <person name="Deforce D."/>
            <person name="Chang C."/>
            <person name="Karol K.G."/>
            <person name="Hedrich R."/>
            <person name="Ulvskov P."/>
            <person name="Glockner G."/>
            <person name="Delwiche C.F."/>
            <person name="Petrasek J."/>
            <person name="Van de Peer Y."/>
            <person name="Friml J."/>
            <person name="Beilby M."/>
            <person name="Dolan L."/>
            <person name="Kohara Y."/>
            <person name="Sugano S."/>
            <person name="Fujiyama A."/>
            <person name="Delaux P.-M."/>
            <person name="Quint M."/>
            <person name="TheiBen G."/>
            <person name="Hagemann M."/>
            <person name="Harholt J."/>
            <person name="Dunand C."/>
            <person name="Zachgo S."/>
            <person name="Langdale J."/>
            <person name="Maumus F."/>
            <person name="Straeten D.V.D."/>
            <person name="Gould S.B."/>
            <person name="Rensing S.A."/>
        </authorList>
    </citation>
    <scope>NUCLEOTIDE SEQUENCE [LARGE SCALE GENOMIC DNA]</scope>
    <source>
        <strain evidence="3 4">S276</strain>
    </source>
</reference>
<evidence type="ECO:0000256" key="1">
    <source>
        <dbReference type="SAM" id="MobiDB-lite"/>
    </source>
</evidence>
<protein>
    <recommendedName>
        <fullName evidence="2">Nodulin homeobox N-terminal domain-containing protein</fullName>
    </recommendedName>
</protein>